<dbReference type="Pfam" id="PF00082">
    <property type="entry name" value="Peptidase_S8"/>
    <property type="match status" value="1"/>
</dbReference>
<dbReference type="GO" id="GO:0006508">
    <property type="term" value="P:proteolysis"/>
    <property type="evidence" value="ECO:0007669"/>
    <property type="project" value="UniProtKB-KW"/>
</dbReference>
<protein>
    <submittedName>
        <fullName evidence="8">S8 family peptidase</fullName>
    </submittedName>
</protein>
<dbReference type="Pfam" id="PF18962">
    <property type="entry name" value="Por_Secre_tail"/>
    <property type="match status" value="1"/>
</dbReference>
<evidence type="ECO:0000259" key="7">
    <source>
        <dbReference type="Pfam" id="PF18962"/>
    </source>
</evidence>
<dbReference type="NCBIfam" id="TIGR04183">
    <property type="entry name" value="Por_Secre_tail"/>
    <property type="match status" value="1"/>
</dbReference>
<dbReference type="RefSeq" id="WP_191005730.1">
    <property type="nucleotide sequence ID" value="NZ_JACXAD010000014.1"/>
</dbReference>
<proteinExistence type="inferred from homology"/>
<feature type="domain" description="Peptidase S8/S53" evidence="6">
    <location>
        <begin position="155"/>
        <end position="419"/>
    </location>
</feature>
<evidence type="ECO:0000313" key="9">
    <source>
        <dbReference type="Proteomes" id="UP000612233"/>
    </source>
</evidence>
<dbReference type="Gene3D" id="3.40.50.200">
    <property type="entry name" value="Peptidase S8/S53 domain"/>
    <property type="match status" value="1"/>
</dbReference>
<sequence length="947" mass="101036">MQRILLLLYVLVVGSLMAPLRAAATPPTVPGQLTVKLRPGFRPTALAGALLTLNAQELRQKFPRALPPEEKKPGSIDLRGIYQFTLSPTIPLDRARAVLLATGAVEYVEPLYIRLPQAQPNDPLSDSMLISISRSQFYLKQISAYRAWDVVSGDSNIVIGITDGGVRLTHEDLRSQLKYNYNDPINGVDDDEDGYVDNFMGWDMANNDNNPGYDPSIVHGTLVAGVAAAQSNNGVGIAGVSNQCRFLPVNIYPNTLTGVFSGIEAIVYAADHGCQVITMSWGAPGGYSRLEQDAITYAAVNRNVVLVAAAGNTNADLLFYPASYNHVLSVSGVDNNDRKSPNATFSRRVDLVAPGVSILTTYGYHATTGNGPADADYGAVGGTSFAVPMVAAAAALVRQRFPDFTAAQVVAQLRQTTDNIDALPVNAAWVGRLGTGRLNMLKAVTQTTTQEARVVTSTFAPTLPAYAPGDAFRLTAEVQNILYPMAALTVTLTSLSPYLRVEQGSFTIGSLPMLGRASNAAAPFRLSVVSSGIPLNTTATLRYRLTASSGYQFDQFVDVTLNPDYVVLEANDLAVTLTSRGNLAFDDLGATVGRGVTYRGSGNILNEGGLMLATSPTRVSDRLRTRYGQSRQSFFSLTQATRQQPGPRADQESLAEFQDSVPVAGTRIRSVGVAVRQRAYAWAAPERRDFVVLEYSLRNLTADTLKPLYAGLFMDWDLPNPDGAARNVATWDDTRNLGYCYAPVQTPSPGVPAVYAGVRLLRGGTPAVYSINNNAPVGSPVSLSDGFSLPEKFLTLSNDTDPDQRTAGLPNGADVSQVVGTRLLRLAPGDSTTVVFAMLTASTLAQLQAASDAAARSYTTLLSSRSAALATSIRAYPNPTSGLVWVEFSSTLGSFELQVLNNMGQVVLRQAGRGSSTNLNLANLAPGLYQLRVQGPAGVLTRAVVVN</sequence>
<dbReference type="InterPro" id="IPR050131">
    <property type="entry name" value="Peptidase_S8_subtilisin-like"/>
</dbReference>
<reference evidence="8" key="1">
    <citation type="submission" date="2020-09" db="EMBL/GenBank/DDBJ databases">
        <authorList>
            <person name="Kim M.K."/>
        </authorList>
    </citation>
    <scope>NUCLEOTIDE SEQUENCE</scope>
    <source>
        <strain evidence="8">BT664</strain>
    </source>
</reference>
<evidence type="ECO:0000256" key="3">
    <source>
        <dbReference type="ARBA" id="ARBA00022801"/>
    </source>
</evidence>
<dbReference type="InterPro" id="IPR015500">
    <property type="entry name" value="Peptidase_S8_subtilisin-rel"/>
</dbReference>
<dbReference type="InterPro" id="IPR022398">
    <property type="entry name" value="Peptidase_S8_His-AS"/>
</dbReference>
<comment type="caution">
    <text evidence="8">The sequence shown here is derived from an EMBL/GenBank/DDBJ whole genome shotgun (WGS) entry which is preliminary data.</text>
</comment>
<evidence type="ECO:0000313" key="8">
    <source>
        <dbReference type="EMBL" id="MBD2768924.1"/>
    </source>
</evidence>
<dbReference type="InterPro" id="IPR000209">
    <property type="entry name" value="Peptidase_S8/S53_dom"/>
</dbReference>
<dbReference type="PANTHER" id="PTHR43806">
    <property type="entry name" value="PEPTIDASE S8"/>
    <property type="match status" value="1"/>
</dbReference>
<feature type="active site" description="Charge relay system" evidence="5">
    <location>
        <position position="384"/>
    </location>
</feature>
<dbReference type="PRINTS" id="PR00723">
    <property type="entry name" value="SUBTILISIN"/>
</dbReference>
<organism evidence="8 9">
    <name type="scientific">Hymenobacter montanus</name>
    <dbReference type="NCBI Taxonomy" id="2771359"/>
    <lineage>
        <taxon>Bacteria</taxon>
        <taxon>Pseudomonadati</taxon>
        <taxon>Bacteroidota</taxon>
        <taxon>Cytophagia</taxon>
        <taxon>Cytophagales</taxon>
        <taxon>Hymenobacteraceae</taxon>
        <taxon>Hymenobacter</taxon>
    </lineage>
</organism>
<dbReference type="EMBL" id="JACXAD010000014">
    <property type="protein sequence ID" value="MBD2768924.1"/>
    <property type="molecule type" value="Genomic_DNA"/>
</dbReference>
<dbReference type="InterPro" id="IPR023828">
    <property type="entry name" value="Peptidase_S8_Ser-AS"/>
</dbReference>
<accession>A0A927GK93</accession>
<keyword evidence="4 5" id="KW-0720">Serine protease</keyword>
<name>A0A927GK93_9BACT</name>
<dbReference type="AlphaFoldDB" id="A0A927GK93"/>
<dbReference type="GO" id="GO:0004252">
    <property type="term" value="F:serine-type endopeptidase activity"/>
    <property type="evidence" value="ECO:0007669"/>
    <property type="project" value="UniProtKB-UniRule"/>
</dbReference>
<comment type="similarity">
    <text evidence="1 5">Belongs to the peptidase S8 family.</text>
</comment>
<evidence type="ECO:0000259" key="6">
    <source>
        <dbReference type="Pfam" id="PF00082"/>
    </source>
</evidence>
<evidence type="ECO:0000256" key="2">
    <source>
        <dbReference type="ARBA" id="ARBA00022670"/>
    </source>
</evidence>
<keyword evidence="3 5" id="KW-0378">Hydrolase</keyword>
<dbReference type="PROSITE" id="PS51892">
    <property type="entry name" value="SUBTILASE"/>
    <property type="match status" value="1"/>
</dbReference>
<dbReference type="PROSITE" id="PS00138">
    <property type="entry name" value="SUBTILASE_SER"/>
    <property type="match status" value="1"/>
</dbReference>
<dbReference type="PROSITE" id="PS00137">
    <property type="entry name" value="SUBTILASE_HIS"/>
    <property type="match status" value="1"/>
</dbReference>
<dbReference type="InterPro" id="IPR036852">
    <property type="entry name" value="Peptidase_S8/S53_dom_sf"/>
</dbReference>
<evidence type="ECO:0000256" key="4">
    <source>
        <dbReference type="ARBA" id="ARBA00022825"/>
    </source>
</evidence>
<dbReference type="SUPFAM" id="SSF52743">
    <property type="entry name" value="Subtilisin-like"/>
    <property type="match status" value="1"/>
</dbReference>
<dbReference type="PANTHER" id="PTHR43806:SF11">
    <property type="entry name" value="CEREVISIN-RELATED"/>
    <property type="match status" value="1"/>
</dbReference>
<keyword evidence="2 5" id="KW-0645">Protease</keyword>
<feature type="domain" description="Secretion system C-terminal sorting" evidence="7">
    <location>
        <begin position="876"/>
        <end position="942"/>
    </location>
</feature>
<dbReference type="Proteomes" id="UP000612233">
    <property type="component" value="Unassembled WGS sequence"/>
</dbReference>
<evidence type="ECO:0000256" key="1">
    <source>
        <dbReference type="ARBA" id="ARBA00011073"/>
    </source>
</evidence>
<evidence type="ECO:0000256" key="5">
    <source>
        <dbReference type="PROSITE-ProRule" id="PRU01240"/>
    </source>
</evidence>
<keyword evidence="9" id="KW-1185">Reference proteome</keyword>
<dbReference type="InterPro" id="IPR026444">
    <property type="entry name" value="Secre_tail"/>
</dbReference>
<feature type="active site" description="Charge relay system" evidence="5">
    <location>
        <position position="163"/>
    </location>
</feature>
<feature type="active site" description="Charge relay system" evidence="5">
    <location>
        <position position="219"/>
    </location>
</feature>
<gene>
    <name evidence="8" type="ORF">IC235_13600</name>
</gene>